<dbReference type="PANTHER" id="PTHR31064">
    <property type="entry name" value="POTASSIUM TRANSPORT PROTEIN DDB_G0292412-RELATED"/>
    <property type="match status" value="1"/>
</dbReference>
<comment type="caution">
    <text evidence="3">The sequence shown here is derived from an EMBL/GenBank/DDBJ whole genome shotgun (WGS) entry which is preliminary data.</text>
</comment>
<sequence>DREYGDEAKLSKPRIQDTADRVASYFVPCVLLLTVVILSIWIAIGLAVRETSASEAILTAITYVLAALIVSCPCAIKLIKHSRSAREMILHEIDAERNGQGPPENNGASDPVSSGIRRRPRGGGTEKSQSSITRPKNATTKSVMVDFRIHGNGISCRFHSLKKHEAEELGGLEYRALCVLLWLLPAYIVCWLGLAMVILISWSYRGDVADIIENQKYGTPSPGWWSSFLVVSTYGNCGFSLLDQNMIPF</sequence>
<keyword evidence="2" id="KW-0812">Transmembrane</keyword>
<dbReference type="EMBL" id="CAJPDT010000005">
    <property type="protein sequence ID" value="CAF9908992.1"/>
    <property type="molecule type" value="Genomic_DNA"/>
</dbReference>
<dbReference type="OrthoDB" id="5152067at2759"/>
<feature type="compositionally biased region" description="Polar residues" evidence="1">
    <location>
        <begin position="126"/>
        <end position="137"/>
    </location>
</feature>
<organism evidence="3 4">
    <name type="scientific">Imshaugia aleurites</name>
    <dbReference type="NCBI Taxonomy" id="172621"/>
    <lineage>
        <taxon>Eukaryota</taxon>
        <taxon>Fungi</taxon>
        <taxon>Dikarya</taxon>
        <taxon>Ascomycota</taxon>
        <taxon>Pezizomycotina</taxon>
        <taxon>Lecanoromycetes</taxon>
        <taxon>OSLEUM clade</taxon>
        <taxon>Lecanoromycetidae</taxon>
        <taxon>Lecanorales</taxon>
        <taxon>Lecanorineae</taxon>
        <taxon>Parmeliaceae</taxon>
        <taxon>Imshaugia</taxon>
    </lineage>
</organism>
<feature type="transmembrane region" description="Helical" evidence="2">
    <location>
        <begin position="224"/>
        <end position="242"/>
    </location>
</feature>
<evidence type="ECO:0000256" key="2">
    <source>
        <dbReference type="SAM" id="Phobius"/>
    </source>
</evidence>
<accession>A0A8H3HZJ1</accession>
<dbReference type="GO" id="GO:0030007">
    <property type="term" value="P:intracellular potassium ion homeostasis"/>
    <property type="evidence" value="ECO:0007669"/>
    <property type="project" value="TreeGrafter"/>
</dbReference>
<evidence type="ECO:0000313" key="4">
    <source>
        <dbReference type="Proteomes" id="UP000664534"/>
    </source>
</evidence>
<proteinExistence type="predicted"/>
<keyword evidence="4" id="KW-1185">Reference proteome</keyword>
<feature type="region of interest" description="Disordered" evidence="1">
    <location>
        <begin position="94"/>
        <end position="137"/>
    </location>
</feature>
<dbReference type="InterPro" id="IPR051143">
    <property type="entry name" value="TrkH_K-transport"/>
</dbReference>
<feature type="transmembrane region" description="Helical" evidence="2">
    <location>
        <begin position="56"/>
        <end position="79"/>
    </location>
</feature>
<dbReference type="GO" id="GO:0140107">
    <property type="term" value="F:high-affinity potassium ion transmembrane transporter activity"/>
    <property type="evidence" value="ECO:0007669"/>
    <property type="project" value="TreeGrafter"/>
</dbReference>
<dbReference type="GO" id="GO:0005886">
    <property type="term" value="C:plasma membrane"/>
    <property type="evidence" value="ECO:0007669"/>
    <property type="project" value="TreeGrafter"/>
</dbReference>
<reference evidence="3" key="1">
    <citation type="submission" date="2021-03" db="EMBL/GenBank/DDBJ databases">
        <authorList>
            <person name="Tagirdzhanova G."/>
        </authorList>
    </citation>
    <scope>NUCLEOTIDE SEQUENCE</scope>
</reference>
<keyword evidence="2" id="KW-1133">Transmembrane helix</keyword>
<feature type="transmembrane region" description="Helical" evidence="2">
    <location>
        <begin position="179"/>
        <end position="204"/>
    </location>
</feature>
<feature type="non-terminal residue" evidence="3">
    <location>
        <position position="1"/>
    </location>
</feature>
<evidence type="ECO:0000313" key="3">
    <source>
        <dbReference type="EMBL" id="CAF9908992.1"/>
    </source>
</evidence>
<feature type="transmembrane region" description="Helical" evidence="2">
    <location>
        <begin position="22"/>
        <end position="44"/>
    </location>
</feature>
<protein>
    <submittedName>
        <fullName evidence="3">Uncharacterized protein</fullName>
    </submittedName>
</protein>
<name>A0A8H3HZJ1_9LECA</name>
<dbReference type="AlphaFoldDB" id="A0A8H3HZJ1"/>
<dbReference type="GO" id="GO:1990573">
    <property type="term" value="P:potassium ion import across plasma membrane"/>
    <property type="evidence" value="ECO:0007669"/>
    <property type="project" value="TreeGrafter"/>
</dbReference>
<evidence type="ECO:0000256" key="1">
    <source>
        <dbReference type="SAM" id="MobiDB-lite"/>
    </source>
</evidence>
<gene>
    <name evidence="3" type="ORF">IMSHALPRED_007558</name>
</gene>
<keyword evidence="2" id="KW-0472">Membrane</keyword>
<dbReference type="Proteomes" id="UP000664534">
    <property type="component" value="Unassembled WGS sequence"/>
</dbReference>
<dbReference type="PANTHER" id="PTHR31064:SF30">
    <property type="entry name" value="HIGH-AFFINITY POTASSIUM TRANSPORT PROTEIN-RELATED"/>
    <property type="match status" value="1"/>
</dbReference>